<feature type="compositionally biased region" description="Polar residues" evidence="1">
    <location>
        <begin position="78"/>
        <end position="91"/>
    </location>
</feature>
<feature type="compositionally biased region" description="Basic and acidic residues" evidence="1">
    <location>
        <begin position="829"/>
        <end position="841"/>
    </location>
</feature>
<evidence type="ECO:0000313" key="2">
    <source>
        <dbReference type="EMBL" id="PSR81166.1"/>
    </source>
</evidence>
<feature type="region of interest" description="Disordered" evidence="1">
    <location>
        <begin position="1"/>
        <end position="20"/>
    </location>
</feature>
<organism evidence="2 3">
    <name type="scientific">Hermanssonia centrifuga</name>
    <dbReference type="NCBI Taxonomy" id="98765"/>
    <lineage>
        <taxon>Eukaryota</taxon>
        <taxon>Fungi</taxon>
        <taxon>Dikarya</taxon>
        <taxon>Basidiomycota</taxon>
        <taxon>Agaricomycotina</taxon>
        <taxon>Agaricomycetes</taxon>
        <taxon>Polyporales</taxon>
        <taxon>Meruliaceae</taxon>
        <taxon>Hermanssonia</taxon>
    </lineage>
</organism>
<feature type="compositionally biased region" description="Acidic residues" evidence="1">
    <location>
        <begin position="276"/>
        <end position="298"/>
    </location>
</feature>
<feature type="region of interest" description="Disordered" evidence="1">
    <location>
        <begin position="484"/>
        <end position="507"/>
    </location>
</feature>
<feature type="region of interest" description="Disordered" evidence="1">
    <location>
        <begin position="951"/>
        <end position="974"/>
    </location>
</feature>
<feature type="compositionally biased region" description="Polar residues" evidence="1">
    <location>
        <begin position="812"/>
        <end position="828"/>
    </location>
</feature>
<feature type="region of interest" description="Disordered" evidence="1">
    <location>
        <begin position="36"/>
        <end position="125"/>
    </location>
</feature>
<feature type="compositionally biased region" description="Low complexity" evidence="1">
    <location>
        <begin position="1"/>
        <end position="11"/>
    </location>
</feature>
<feature type="region of interest" description="Disordered" evidence="1">
    <location>
        <begin position="560"/>
        <end position="579"/>
    </location>
</feature>
<dbReference type="Proteomes" id="UP000186601">
    <property type="component" value="Unassembled WGS sequence"/>
</dbReference>
<feature type="region of interest" description="Disordered" evidence="1">
    <location>
        <begin position="146"/>
        <end position="404"/>
    </location>
</feature>
<feature type="compositionally biased region" description="Low complexity" evidence="1">
    <location>
        <begin position="110"/>
        <end position="125"/>
    </location>
</feature>
<feature type="region of interest" description="Disordered" evidence="1">
    <location>
        <begin position="867"/>
        <end position="926"/>
    </location>
</feature>
<dbReference type="OrthoDB" id="3357948at2759"/>
<feature type="compositionally biased region" description="Basic and acidic residues" evidence="1">
    <location>
        <begin position="799"/>
        <end position="811"/>
    </location>
</feature>
<feature type="compositionally biased region" description="Basic and acidic residues" evidence="1">
    <location>
        <begin position="867"/>
        <end position="883"/>
    </location>
</feature>
<proteinExistence type="predicted"/>
<evidence type="ECO:0000313" key="3">
    <source>
        <dbReference type="Proteomes" id="UP000186601"/>
    </source>
</evidence>
<sequence>MPPSSSSSASSHLGYPIPDSFKDAERAAEAARSFIGRQIVNRSQEEDHSISLQPLRKRSVPSHSNAVRPLPYPRATQRRLSNTPSVPNSRRPSLPGIQYPSSTPHGQAGSSSSMSPPNTASSSESTHMYSAYLTNEDLYSGLSSFTFGAAQPLPSPQGSDTSDMVSPLTMMPEFHSTDRTPRPSIASSNGSRTRQRVAKASDPDEGDDEFDEDEEDATRSKTRSKMRAIDDGNRRPSLPSNAYPPTVTTDNPPPLPTFPMDAVEMSPGGSSGLESGFEDSEADLDEGEPAEFDTDVEFDLQQTHGSNLDLPVSDTASQHTFGEGSLDHYHYVSTSRAGDNDDDDEPMSISPVTFSQDDEGHGMNDSASPVSPLHPIDGRRGSLPWDIPGSSRTVTSTGREREDSQVTVTVQRARSVDDDAGPTVLIDTVHSTSHPQTRADFRTIEAQSQDIGQVLDEDVQETVPADDVYGELDLDYILGSRKSWSSGRPSYVDGKRRRDSGDPSGLAAEWDNQFVGGRRPSTITVGSDDVFTRQVRDWDVGYEQRKVEWSFKKELADGRGPHRVLSTPPSTLSDINSSTMAPGTQELWRQPYIGRFKVDRVKMPSDQPSKAPQQRLNIRHIADPYNKANQRGGPGSVIHKHSRAIAFSIFRNHSLFSRNPKHSRPPMNTSASILLATKKVQEQYTSTRTTAKLNSHGLLEDLRNADGSTVHAQFETVVVPPTASRPATPQEERDSRNDGLMAESSRLTHVKSNAGDMRPTHSEASSSMRVSLPPPLPPKDDPPYHHGMPISTGSSSRTELSRITETIRHPLDNTQPSTSSDHSSTLFTHSDRSHSLSREETVDMDDEHSPPRTSHAEAFATVDSSYFEHARGRPESRHTEESGSHGLVGALRRRLLGQGTNKGGPKSQAVAPTVTPREGHYTPPWLTMAPRSKQEERERVIQNLNESFKDVGLLPTRPNKSGPTKKPRRKIQASSNIFEQVPSDSLYMLLPLWPGETDAGSSQLGEDPTSYIVRLEERQYLLVYYVPFDDKSKKKGDISKKRTRSDARPPAGHSSTNNDRIISLQAFRVCARLVSYSDLRETGVRVPAYGLSITGSMAEAVKYLPSPEIRALRLDDIVIGTCYARRSGMEFVPEGLSKLGLCMPNDIPLPTRPLGEADMAPEEILVLTPLGRAAVEMAWLGCMAVTSFGSV</sequence>
<name>A0A2R6NZA3_9APHY</name>
<comment type="caution">
    <text evidence="2">The sequence shown here is derived from an EMBL/GenBank/DDBJ whole genome shotgun (WGS) entry which is preliminary data.</text>
</comment>
<feature type="region of interest" description="Disordered" evidence="1">
    <location>
        <begin position="718"/>
        <end position="854"/>
    </location>
</feature>
<protein>
    <submittedName>
        <fullName evidence="2">Uncharacterized protein</fullName>
    </submittedName>
</protein>
<reference evidence="2 3" key="1">
    <citation type="submission" date="2018-02" db="EMBL/GenBank/DDBJ databases">
        <title>Genome sequence of the basidiomycete white-rot fungus Phlebia centrifuga.</title>
        <authorList>
            <person name="Granchi Z."/>
            <person name="Peng M."/>
            <person name="de Vries R.P."/>
            <person name="Hilden K."/>
            <person name="Makela M.R."/>
            <person name="Grigoriev I."/>
            <person name="Riley R."/>
        </authorList>
    </citation>
    <scope>NUCLEOTIDE SEQUENCE [LARGE SCALE GENOMIC DNA]</scope>
    <source>
        <strain evidence="2 3">FBCC195</strain>
    </source>
</reference>
<feature type="compositionally biased region" description="Polar residues" evidence="1">
    <location>
        <begin position="567"/>
        <end position="579"/>
    </location>
</feature>
<keyword evidence="3" id="KW-1185">Reference proteome</keyword>
<feature type="compositionally biased region" description="Polar residues" evidence="1">
    <location>
        <begin position="99"/>
        <end position="109"/>
    </location>
</feature>
<feature type="compositionally biased region" description="Acidic residues" evidence="1">
    <location>
        <begin position="203"/>
        <end position="216"/>
    </location>
</feature>
<accession>A0A2R6NZA3</accession>
<dbReference type="EMBL" id="MLYV02000625">
    <property type="protein sequence ID" value="PSR81166.1"/>
    <property type="molecule type" value="Genomic_DNA"/>
</dbReference>
<feature type="region of interest" description="Disordered" evidence="1">
    <location>
        <begin position="1032"/>
        <end position="1057"/>
    </location>
</feature>
<dbReference type="STRING" id="98765.A0A2R6NZA3"/>
<evidence type="ECO:0000256" key="1">
    <source>
        <dbReference type="SAM" id="MobiDB-lite"/>
    </source>
</evidence>
<dbReference type="AlphaFoldDB" id="A0A2R6NZA3"/>
<gene>
    <name evidence="2" type="ORF">PHLCEN_2v6501</name>
</gene>
<feature type="compositionally biased region" description="Basic and acidic residues" evidence="1">
    <location>
        <begin position="1032"/>
        <end position="1047"/>
    </location>
</feature>